<sequence length="138" mass="16160">MFCCILTCFLCQGLKSPQENMADLSPVESLRIPSQEEMREPREQPLDPSTEQEIIDSIEEVYFSSDSFDMVQYELEVSVKHGLYVDIANMSRCVPNRNLVTIKVIIFYLEQYCKCLVYHKSSFRSQKLLPVFRFSFLH</sequence>
<reference evidence="1" key="2">
    <citation type="submission" date="2025-09" db="UniProtKB">
        <authorList>
            <consortium name="Ensembl"/>
        </authorList>
    </citation>
    <scope>IDENTIFICATION</scope>
</reference>
<protein>
    <submittedName>
        <fullName evidence="1">Uncharacterized protein</fullName>
    </submittedName>
</protein>
<name>A0A3B4AJR0_9GOBI</name>
<accession>A0A3B4AJR0</accession>
<proteinExistence type="predicted"/>
<reference evidence="1" key="1">
    <citation type="submission" date="2025-08" db="UniProtKB">
        <authorList>
            <consortium name="Ensembl"/>
        </authorList>
    </citation>
    <scope>IDENTIFICATION</scope>
</reference>
<dbReference type="Proteomes" id="UP000261520">
    <property type="component" value="Unplaced"/>
</dbReference>
<dbReference type="STRING" id="409849.ENSPMGP00000017362"/>
<dbReference type="AlphaFoldDB" id="A0A3B4AJR0"/>
<evidence type="ECO:0000313" key="2">
    <source>
        <dbReference type="Proteomes" id="UP000261520"/>
    </source>
</evidence>
<evidence type="ECO:0000313" key="1">
    <source>
        <dbReference type="Ensembl" id="ENSPMGP00000017362.1"/>
    </source>
</evidence>
<dbReference type="Ensembl" id="ENSPMGT00000018534.1">
    <property type="protein sequence ID" value="ENSPMGP00000017362.1"/>
    <property type="gene ID" value="ENSPMGG00000014211.1"/>
</dbReference>
<organism evidence="1 2">
    <name type="scientific">Periophthalmus magnuspinnatus</name>
    <dbReference type="NCBI Taxonomy" id="409849"/>
    <lineage>
        <taxon>Eukaryota</taxon>
        <taxon>Metazoa</taxon>
        <taxon>Chordata</taxon>
        <taxon>Craniata</taxon>
        <taxon>Vertebrata</taxon>
        <taxon>Euteleostomi</taxon>
        <taxon>Actinopterygii</taxon>
        <taxon>Neopterygii</taxon>
        <taxon>Teleostei</taxon>
        <taxon>Neoteleostei</taxon>
        <taxon>Acanthomorphata</taxon>
        <taxon>Gobiaria</taxon>
        <taxon>Gobiiformes</taxon>
        <taxon>Gobioidei</taxon>
        <taxon>Gobiidae</taxon>
        <taxon>Oxudercinae</taxon>
        <taxon>Periophthalmus</taxon>
    </lineage>
</organism>
<keyword evidence="2" id="KW-1185">Reference proteome</keyword>